<feature type="compositionally biased region" description="Polar residues" evidence="1">
    <location>
        <begin position="596"/>
        <end position="606"/>
    </location>
</feature>
<feature type="region of interest" description="Disordered" evidence="1">
    <location>
        <begin position="587"/>
        <end position="622"/>
    </location>
</feature>
<dbReference type="WBParaSite" id="TCLT_0000085801-mRNA-1">
    <property type="protein sequence ID" value="TCLT_0000085801-mRNA-1"/>
    <property type="gene ID" value="TCLT_0000085801"/>
</dbReference>
<gene>
    <name evidence="2" type="ORF">TCLT_LOCUS859</name>
</gene>
<dbReference type="Proteomes" id="UP000276776">
    <property type="component" value="Unassembled WGS sequence"/>
</dbReference>
<keyword evidence="3" id="KW-1185">Reference proteome</keyword>
<evidence type="ECO:0000256" key="1">
    <source>
        <dbReference type="SAM" id="MobiDB-lite"/>
    </source>
</evidence>
<proteinExistence type="predicted"/>
<dbReference type="OrthoDB" id="5877729at2759"/>
<dbReference type="STRING" id="103827.A0A0N5CL79"/>
<evidence type="ECO:0000313" key="3">
    <source>
        <dbReference type="Proteomes" id="UP000276776"/>
    </source>
</evidence>
<reference evidence="2 3" key="2">
    <citation type="submission" date="2018-11" db="EMBL/GenBank/DDBJ databases">
        <authorList>
            <consortium name="Pathogen Informatics"/>
        </authorList>
    </citation>
    <scope>NUCLEOTIDE SEQUENCE [LARGE SCALE GENOMIC DNA]</scope>
</reference>
<dbReference type="EMBL" id="UYYF01000080">
    <property type="protein sequence ID" value="VDM96006.1"/>
    <property type="molecule type" value="Genomic_DNA"/>
</dbReference>
<evidence type="ECO:0000313" key="4">
    <source>
        <dbReference type="WBParaSite" id="TCLT_0000085801-mRNA-1"/>
    </source>
</evidence>
<accession>A0A0N5CL79</accession>
<evidence type="ECO:0000313" key="2">
    <source>
        <dbReference type="EMBL" id="VDM96006.1"/>
    </source>
</evidence>
<organism evidence="4">
    <name type="scientific">Thelazia callipaeda</name>
    <name type="common">Oriental eyeworm</name>
    <name type="synonym">Parasitic nematode</name>
    <dbReference type="NCBI Taxonomy" id="103827"/>
    <lineage>
        <taxon>Eukaryota</taxon>
        <taxon>Metazoa</taxon>
        <taxon>Ecdysozoa</taxon>
        <taxon>Nematoda</taxon>
        <taxon>Chromadorea</taxon>
        <taxon>Rhabditida</taxon>
        <taxon>Spirurina</taxon>
        <taxon>Spiruromorpha</taxon>
        <taxon>Thelazioidea</taxon>
        <taxon>Thelaziidae</taxon>
        <taxon>Thelazia</taxon>
    </lineage>
</organism>
<dbReference type="OMA" id="ERNAIWE"/>
<reference evidence="4" key="1">
    <citation type="submission" date="2017-02" db="UniProtKB">
        <authorList>
            <consortium name="WormBaseParasite"/>
        </authorList>
    </citation>
    <scope>IDENTIFICATION</scope>
</reference>
<sequence>MITPGIQDLSDSSAILEFEPKVSTHDSPKSLADQEVQRLASSSTSEASYQHFRRWSTRVHVGMFKSLPDRLSGIHWDEALTVSSSDTLFLENRLISFGSDLGFVRSFVSEPLLTKSGRDWIKNQSVKDSFAEWKARFPEFHRNILECCDRKSVASEESVLHERDYSMELNFFAERMSEHVAELVERDLARYFEADLNDKARCFMDISPDINVGLKSSAFTPSECCDDVKDMIVQSPTSNEEMYFMTKTHPSSRRSSWLSLFDTTSSRKSQDNGSRSRLSFIWPIGHQQDVSNLEISYENRNGFMNLVRRTSWTQSSSSDLEMKIPDEILSGLSIDERDHVEKVLDAANQRSRSSQLSSSVGRRQSIYKLPDMDNFELYEQTHIKGVIEKAERRAYPFVIKVENTDTFENDSQDVDNKYYKNVTETVSNEGDSVKSVNDEFAVLTGTPREHTLQTKQKFFKATTSSIGNNKEVTEKLMMQTVTKEATTSYPSKNDRCEDFSNEFSDAEMQPIRRVTETATLLKTDMQGMDWPHFKVHNSALHIERIDPSLKSEAGNRTAIEKESEMNQTSYTEECKKSELDGIYAEEKNDLRDRNMSNELGVSSFNKNNKRKINEKDSDENSSKVKGEFIENQSHSPKFDIVGKNQNVDSYEEISIKITNDEVMQQIGKMQEPLRKSEEQKTITAEISDIMDEELGCFKMINGSTEQLVMPKENDDDFLLQKLYTREKDDNDKCLTKEKFEHIAITSEEWEEKQNTSFLSGFQILNKEWKKTVDLIEKEVTDFRNIKEKSRMVNLFGSKVSKEKKIVEESLNKHILTKEELIHIQAVEQRAKQFEQFGIAQERTQIGIAHKELILGVNELTNEEATHNERGELKAEKDEFWHDTSSVFPLKYNSGDKDGEVLLKDENEFDDSINLRIEGNTADVVSITDEVNLYQNSKSANDKSKLQKRFGPNKRFLSAESDYEQMHSESRRLQISELTEEEITHICSVEALAALEDRVSKVTTTEFIENHHSVSSPVSFSDSSNIGHSETEEGLRLFKPILGAALPIPKQAEECTNTGGFLRNIAVYGNENLRAQVVQNLSLTNFSQDVSIENFNDERLKKDRAMDSVLCSPSTKEKYSDFNYRYHAVKKSDSDRFSGLTEAEIQHIRRVDHLFETENANDLSSMLILGESDSGVTNNVYFTTNVTRNITENVAKKQHPTIVKEKQEGFQFSNVQDKSRGGSYLSVDLKSSEINVEQKTNPVLSKMQVKDETPFELRLGKEFKKKWRIDLRNDHWMEKQRKPDDSVKSFEESYHELHISNWYQKNLKSLKRSLSIEDFSGFNFTAHNCKISQKLNLV</sequence>
<protein>
    <submittedName>
        <fullName evidence="4">INCENP_ARK-bind domain-containing protein</fullName>
    </submittedName>
</protein>
<feature type="compositionally biased region" description="Basic and acidic residues" evidence="1">
    <location>
        <begin position="611"/>
        <end position="622"/>
    </location>
</feature>
<name>A0A0N5CL79_THECL</name>